<organism evidence="3 4">
    <name type="scientific">Mycobacterium paragordonae</name>
    <dbReference type="NCBI Taxonomy" id="1389713"/>
    <lineage>
        <taxon>Bacteria</taxon>
        <taxon>Bacillati</taxon>
        <taxon>Actinomycetota</taxon>
        <taxon>Actinomycetes</taxon>
        <taxon>Mycobacteriales</taxon>
        <taxon>Mycobacteriaceae</taxon>
        <taxon>Mycobacterium</taxon>
    </lineage>
</organism>
<reference evidence="3" key="1">
    <citation type="submission" date="2023-06" db="EMBL/GenBank/DDBJ databases">
        <title>Identification of two novel mycobacterium reveal diversities and complexities of Mycobacterium gordonae clade.</title>
        <authorList>
            <person name="Matsumoto Y."/>
            <person name="Nakamura S."/>
            <person name="Motooka D."/>
            <person name="Fukushima K."/>
        </authorList>
    </citation>
    <scope>NUCLEOTIDE SEQUENCE</scope>
    <source>
        <strain evidence="3">TY812</strain>
    </source>
</reference>
<gene>
    <name evidence="3" type="ORF">QXL92_30105</name>
</gene>
<dbReference type="InterPro" id="IPR009061">
    <property type="entry name" value="DNA-bd_dom_put_sf"/>
</dbReference>
<evidence type="ECO:0000313" key="4">
    <source>
        <dbReference type="Proteomes" id="UP001229081"/>
    </source>
</evidence>
<dbReference type="EMBL" id="JAUFSA010000003">
    <property type="protein sequence ID" value="MDP7738989.1"/>
    <property type="molecule type" value="Genomic_DNA"/>
</dbReference>
<sequence>MIQRLAGVYLDAYDVAFVVEALDHLAQLIAGPTPARLESVTAKLRRHANSLAALAVDNSGADHRRSAKPPAQPPVRTASVRALQRDSVQAGRHVMGTGQAASCLGVTPNAVRDLARRGRLEARRTGTRWQFDAAGVIALAERRAAQQGG</sequence>
<evidence type="ECO:0000313" key="3">
    <source>
        <dbReference type="EMBL" id="MDP7738989.1"/>
    </source>
</evidence>
<dbReference type="Proteomes" id="UP001229081">
    <property type="component" value="Unassembled WGS sequence"/>
</dbReference>
<evidence type="ECO:0000256" key="1">
    <source>
        <dbReference type="SAM" id="MobiDB-lite"/>
    </source>
</evidence>
<dbReference type="InterPro" id="IPR041657">
    <property type="entry name" value="HTH_17"/>
</dbReference>
<proteinExistence type="predicted"/>
<dbReference type="SUPFAM" id="SSF46955">
    <property type="entry name" value="Putative DNA-binding domain"/>
    <property type="match status" value="1"/>
</dbReference>
<accession>A0A4V3AWF7</accession>
<dbReference type="Pfam" id="PF12728">
    <property type="entry name" value="HTH_17"/>
    <property type="match status" value="1"/>
</dbReference>
<evidence type="ECO:0000259" key="2">
    <source>
        <dbReference type="Pfam" id="PF12728"/>
    </source>
</evidence>
<dbReference type="AlphaFoldDB" id="A0A4V3AWF7"/>
<feature type="region of interest" description="Disordered" evidence="1">
    <location>
        <begin position="56"/>
        <end position="79"/>
    </location>
</feature>
<dbReference type="RefSeq" id="WP_133437524.1">
    <property type="nucleotide sequence ID" value="NZ_JAUFSA010000003.1"/>
</dbReference>
<comment type="caution">
    <text evidence="3">The sequence shown here is derived from an EMBL/GenBank/DDBJ whole genome shotgun (WGS) entry which is preliminary data.</text>
</comment>
<name>A0A4V3AWF7_9MYCO</name>
<feature type="domain" description="Helix-turn-helix" evidence="2">
    <location>
        <begin position="95"/>
        <end position="143"/>
    </location>
</feature>
<protein>
    <submittedName>
        <fullName evidence="3">Helix-turn-helix domain-containing protein</fullName>
    </submittedName>
</protein>